<dbReference type="RefSeq" id="WP_015184758.1">
    <property type="nucleotide sequence ID" value="NC_019738.1"/>
</dbReference>
<sequence length="42" mass="4626">MPIIIGSILFGAFAITAALVEGDWQPETTRLIGKKRKSPRDQ</sequence>
<dbReference type="HOGENOM" id="CLU_3254122_0_0_3"/>
<organism evidence="1 2">
    <name type="scientific">Allocoleopsis franciscana PCC 7113</name>
    <dbReference type="NCBI Taxonomy" id="1173027"/>
    <lineage>
        <taxon>Bacteria</taxon>
        <taxon>Bacillati</taxon>
        <taxon>Cyanobacteriota</taxon>
        <taxon>Cyanophyceae</taxon>
        <taxon>Coleofasciculales</taxon>
        <taxon>Coleofasciculaceae</taxon>
        <taxon>Allocoleopsis</taxon>
        <taxon>Allocoleopsis franciscana</taxon>
    </lineage>
</organism>
<name>K9WKC4_9CYAN</name>
<protein>
    <submittedName>
        <fullName evidence="1">Uncharacterized protein</fullName>
    </submittedName>
</protein>
<evidence type="ECO:0000313" key="1">
    <source>
        <dbReference type="EMBL" id="AFZ20623.1"/>
    </source>
</evidence>
<keyword evidence="2" id="KW-1185">Reference proteome</keyword>
<gene>
    <name evidence="1" type="ORF">Mic7113_4962</name>
</gene>
<dbReference type="STRING" id="1173027.Mic7113_4962"/>
<dbReference type="EMBL" id="CP003630">
    <property type="protein sequence ID" value="AFZ20623.1"/>
    <property type="molecule type" value="Genomic_DNA"/>
</dbReference>
<accession>K9WKC4</accession>
<dbReference type="KEGG" id="mic:Mic7113_4962"/>
<proteinExistence type="predicted"/>
<dbReference type="AlphaFoldDB" id="K9WKC4"/>
<reference evidence="1 2" key="1">
    <citation type="submission" date="2012-06" db="EMBL/GenBank/DDBJ databases">
        <title>Finished chromosome of genome of Microcoleus sp. PCC 7113.</title>
        <authorList>
            <consortium name="US DOE Joint Genome Institute"/>
            <person name="Gugger M."/>
            <person name="Coursin T."/>
            <person name="Rippka R."/>
            <person name="Tandeau De Marsac N."/>
            <person name="Huntemann M."/>
            <person name="Wei C.-L."/>
            <person name="Han J."/>
            <person name="Detter J.C."/>
            <person name="Han C."/>
            <person name="Tapia R."/>
            <person name="Chen A."/>
            <person name="Kyrpides N."/>
            <person name="Mavromatis K."/>
            <person name="Markowitz V."/>
            <person name="Szeto E."/>
            <person name="Ivanova N."/>
            <person name="Pagani I."/>
            <person name="Pati A."/>
            <person name="Goodwin L."/>
            <person name="Nordberg H.P."/>
            <person name="Cantor M.N."/>
            <person name="Hua S.X."/>
            <person name="Woyke T."/>
            <person name="Kerfeld C.A."/>
        </authorList>
    </citation>
    <scope>NUCLEOTIDE SEQUENCE [LARGE SCALE GENOMIC DNA]</scope>
    <source>
        <strain evidence="1 2">PCC 7113</strain>
    </source>
</reference>
<evidence type="ECO:0000313" key="2">
    <source>
        <dbReference type="Proteomes" id="UP000010471"/>
    </source>
</evidence>
<dbReference type="Proteomes" id="UP000010471">
    <property type="component" value="Chromosome"/>
</dbReference>